<name>A0A8S5R875_9VIRU</name>
<protein>
    <submittedName>
        <fullName evidence="2">Uncharacterized protein</fullName>
    </submittedName>
</protein>
<sequence length="49" mass="5472">MSSFGCSFKVSFLSGFVGFILPGAGSSGFLRHRRRKKKIKKSELFLLFA</sequence>
<evidence type="ECO:0000313" key="2">
    <source>
        <dbReference type="EMBL" id="DAE27559.1"/>
    </source>
</evidence>
<keyword evidence="1" id="KW-1133">Transmembrane helix</keyword>
<proteinExistence type="predicted"/>
<keyword evidence="1" id="KW-0812">Transmembrane</keyword>
<feature type="transmembrane region" description="Helical" evidence="1">
    <location>
        <begin position="12"/>
        <end position="30"/>
    </location>
</feature>
<dbReference type="EMBL" id="BK015840">
    <property type="protein sequence ID" value="DAE27559.1"/>
    <property type="molecule type" value="Genomic_DNA"/>
</dbReference>
<evidence type="ECO:0000256" key="1">
    <source>
        <dbReference type="SAM" id="Phobius"/>
    </source>
</evidence>
<keyword evidence="1" id="KW-0472">Membrane</keyword>
<reference evidence="2" key="1">
    <citation type="journal article" date="2021" name="Proc. Natl. Acad. Sci. U.S.A.">
        <title>A Catalog of Tens of Thousands of Viruses from Human Metagenomes Reveals Hidden Associations with Chronic Diseases.</title>
        <authorList>
            <person name="Tisza M.J."/>
            <person name="Buck C.B."/>
        </authorList>
    </citation>
    <scope>NUCLEOTIDE SEQUENCE</scope>
    <source>
        <strain evidence="2">Ct1Uu26</strain>
    </source>
</reference>
<organism evidence="2">
    <name type="scientific">virus sp. ct1Uu26</name>
    <dbReference type="NCBI Taxonomy" id="2826789"/>
    <lineage>
        <taxon>Viruses</taxon>
    </lineage>
</organism>
<accession>A0A8S5R875</accession>